<dbReference type="SUPFAM" id="SSF50692">
    <property type="entry name" value="ADC-like"/>
    <property type="match status" value="1"/>
</dbReference>
<dbReference type="GO" id="GO:0051539">
    <property type="term" value="F:4 iron, 4 sulfur cluster binding"/>
    <property type="evidence" value="ECO:0007669"/>
    <property type="project" value="UniProtKB-KW"/>
</dbReference>
<dbReference type="GO" id="GO:0045333">
    <property type="term" value="P:cellular respiration"/>
    <property type="evidence" value="ECO:0007669"/>
    <property type="project" value="UniProtKB-ARBA"/>
</dbReference>
<accession>D2QF24</accession>
<dbReference type="SUPFAM" id="SSF53706">
    <property type="entry name" value="Formate dehydrogenase/DMSO reductase, domains 1-3"/>
    <property type="match status" value="1"/>
</dbReference>
<dbReference type="InterPro" id="IPR050123">
    <property type="entry name" value="Prok_molybdopt-oxidoreductase"/>
</dbReference>
<evidence type="ECO:0000259" key="20">
    <source>
        <dbReference type="PROSITE" id="PS51669"/>
    </source>
</evidence>
<dbReference type="InterPro" id="IPR006656">
    <property type="entry name" value="Mopterin_OxRdtase"/>
</dbReference>
<proteinExistence type="inferred from homology"/>
<dbReference type="InterPro" id="IPR023753">
    <property type="entry name" value="FAD/NAD-binding_dom"/>
</dbReference>
<dbReference type="Gene3D" id="3.30.390.30">
    <property type="match status" value="1"/>
</dbReference>
<keyword evidence="14" id="KW-0408">Iron</keyword>
<evidence type="ECO:0000256" key="5">
    <source>
        <dbReference type="ARBA" id="ARBA00022485"/>
    </source>
</evidence>
<comment type="catalytic activity">
    <reaction evidence="17">
        <text>2 Fe(II)-[cytochrome] + nitrate + 2 H(+) = 2 Fe(III)-[cytochrome] + nitrite + H2O</text>
        <dbReference type="Rhea" id="RHEA:12909"/>
        <dbReference type="Rhea" id="RHEA-COMP:11777"/>
        <dbReference type="Rhea" id="RHEA-COMP:11778"/>
        <dbReference type="ChEBI" id="CHEBI:15377"/>
        <dbReference type="ChEBI" id="CHEBI:15378"/>
        <dbReference type="ChEBI" id="CHEBI:16301"/>
        <dbReference type="ChEBI" id="CHEBI:17632"/>
        <dbReference type="ChEBI" id="CHEBI:29033"/>
        <dbReference type="ChEBI" id="CHEBI:29034"/>
        <dbReference type="EC" id="1.9.6.1"/>
    </reaction>
</comment>
<dbReference type="InterPro" id="IPR041957">
    <property type="entry name" value="CT_Nitrate-R-NapA-like"/>
</dbReference>
<evidence type="ECO:0000256" key="11">
    <source>
        <dbReference type="ARBA" id="ARBA00022827"/>
    </source>
</evidence>
<dbReference type="Gene3D" id="3.40.50.740">
    <property type="match status" value="1"/>
</dbReference>
<comment type="cofactor">
    <cofactor evidence="1">
        <name>Mo-bis(molybdopterin guanine dinucleotide)</name>
        <dbReference type="ChEBI" id="CHEBI:60539"/>
    </cofactor>
</comment>
<dbReference type="InterPro" id="IPR006657">
    <property type="entry name" value="MoPterin_dinucl-bd_dom"/>
</dbReference>
<dbReference type="GO" id="GO:0050140">
    <property type="term" value="F:nitrate reductase (cytochrome) activity"/>
    <property type="evidence" value="ECO:0007669"/>
    <property type="project" value="UniProtKB-EC"/>
</dbReference>
<dbReference type="CDD" id="cd02754">
    <property type="entry name" value="MopB_Nitrate-R-NapA-like"/>
    <property type="match status" value="1"/>
</dbReference>
<dbReference type="InterPro" id="IPR009010">
    <property type="entry name" value="Asp_de-COase-like_dom_sf"/>
</dbReference>
<dbReference type="Pfam" id="PF04324">
    <property type="entry name" value="Fer2_BFD"/>
    <property type="match status" value="1"/>
</dbReference>
<evidence type="ECO:0000256" key="19">
    <source>
        <dbReference type="ARBA" id="ARBA00067026"/>
    </source>
</evidence>
<dbReference type="PRINTS" id="PR00411">
    <property type="entry name" value="PNDRDTASEI"/>
</dbReference>
<dbReference type="Proteomes" id="UP000002028">
    <property type="component" value="Chromosome"/>
</dbReference>
<dbReference type="InterPro" id="IPR027467">
    <property type="entry name" value="MopterinOxRdtase_cofactor_BS"/>
</dbReference>
<keyword evidence="12" id="KW-0249">Electron transport</keyword>
<evidence type="ECO:0000256" key="15">
    <source>
        <dbReference type="ARBA" id="ARBA00023014"/>
    </source>
</evidence>
<dbReference type="KEGG" id="sli:Slin_5401"/>
<sequence>MHKTTCCYCGVGCGIVVKQEPTGRLIVEGDKQHPSNKGMLCSKGMNLHYTVMDQSDRLLYPQMRLNRNMPMQRVSWDAALERTAAVFRTFIQKYGPDSVAFYVSGQCLTEEYYLVNKLIKGFIGSNNIDTNSRLCMSSAVVGYKLSLGEDSVPVCYDDIEEADVFLVQGANPAWCHPIIWRRIEAHKAANPNVKIICVDPRKTDTARSSDLHLPIRPGTDIVLNNAIGRLLIENGDIDVDFITNHADGFAAYSEQVMQRTLAEAADMCGVPVADIQKVADWIGRSKGFLSLWTMGLNQSVIGVNKNLALINLHLITGRIGKPGNGPFSLTGQPNAMGGRETGGLANVLPAHRDVTNATHRAEVEAFWNSPVKIASKPGLTATEMFEALADDRLKAIWIINTNPMVSMPDANAVEKALTNARFVVVQDVSNRADTVQFADVVLPAAAWLEKEGTMTNAERRIAYLPKVIDAPGEALPDSEIIWRFAQKMGFGDAFPYTNTSAVYDEYAQLTAGTNVDITGVNYDLLKQKRTVQWPYPAGGRGQWVKTMVNKAQGEKGISPLPLVQGGPAFREGPGRSAVAVGPTSFGTKRLFTDHNFYTPNGRAQIHAVPDENTSEPTDADFPLILTTGRIRDQWHTMTKTGRVAKLNQHSPQPFLQIHPDDARARNIAEGQLVVVRGRRGEVRVKAQLTDDVRPGLCFLPMHWGKVLAGKSGESNLNRANNLTNALVDPRSKEPDFKFTAVEVVPFSKPVEKIIIIGAGSAGLGFINAYRALRSGRVETPVNDELHIFSKEIYPFYNRVLLPDYISGAQSWEQLVKLREDQFEEARIIVHKGVGIAHIDRNAKVVVDTNGVEHSYDKLLLGTGSNAFMPKGIPRLPGIFNMRSRLDADSLMPFLNRPADGSEPHTIIVGGGLLGLELAASLRQINVRVTVIQRVGRFMERQLDPLASELLYLELLDRGIDVYFNEEVQTFMGTEKVEGIQLKSGKKLNCQVVVMAIGTVPNIELAREAGLTCNRGVVVNDYLQTSDPDIFAAGEVAQWNGQMWGITLAAEQQAETAARFIAGDVSQPYKGSLSISILKMEGLHLCSMGLTEVPPNAGPEFEEIVFIDKSKRYYKKCIVQGDKLVGAILVGDKNEFAEFRELIANGTELSEKRLQLLRASKQVDPVEGKLVCSCNTVGQGNLERAIQAGCRDFQQLCQKTGAGTGCGSCRPEVRSILERMKEGTLVNVQ</sequence>
<keyword evidence="6" id="KW-0500">Molybdenum</keyword>
<dbReference type="HOGENOM" id="CLU_000422_13_2_10"/>
<dbReference type="GO" id="GO:0042128">
    <property type="term" value="P:nitrate assimilation"/>
    <property type="evidence" value="ECO:0007669"/>
    <property type="project" value="UniProtKB-KW"/>
</dbReference>
<dbReference type="InterPro" id="IPR036188">
    <property type="entry name" value="FAD/NAD-bd_sf"/>
</dbReference>
<dbReference type="GO" id="GO:0046872">
    <property type="term" value="F:metal ion binding"/>
    <property type="evidence" value="ECO:0007669"/>
    <property type="project" value="UniProtKB-KW"/>
</dbReference>
<dbReference type="EC" id="1.9.6.1" evidence="19"/>
<keyword evidence="7" id="KW-0285">Flavoprotein</keyword>
<dbReference type="SUPFAM" id="SSF51905">
    <property type="entry name" value="FAD/NAD(P)-binding domain"/>
    <property type="match status" value="1"/>
</dbReference>
<dbReference type="PANTHER" id="PTHR43105:SF9">
    <property type="entry name" value="NADPH-FE(3+) OXIDOREDUCTASE SUBUNIT ALPHA"/>
    <property type="match status" value="1"/>
</dbReference>
<keyword evidence="5" id="KW-0004">4Fe-4S</keyword>
<dbReference type="InterPro" id="IPR016156">
    <property type="entry name" value="FAD/NAD-linked_Rdtase_dimer_sf"/>
</dbReference>
<comment type="function">
    <text evidence="18">Catalytic subunit of the periplasmic nitrate reductase complex NapAB. Receives electrons from NapB and catalyzes the reduction of nitrate to nitrite.</text>
</comment>
<dbReference type="FunFam" id="2.40.40.20:FF:000005">
    <property type="entry name" value="Periplasmic nitrate reductase"/>
    <property type="match status" value="1"/>
</dbReference>
<dbReference type="InterPro" id="IPR006963">
    <property type="entry name" value="Mopterin_OxRdtase_4Fe-4S_dom"/>
</dbReference>
<dbReference type="AlphaFoldDB" id="D2QF24"/>
<dbReference type="STRING" id="504472.Slin_5401"/>
<dbReference type="Gene3D" id="2.20.25.90">
    <property type="entry name" value="ADC-like domains"/>
    <property type="match status" value="1"/>
</dbReference>
<comment type="similarity">
    <text evidence="4">Belongs to the prokaryotic molybdopterin-containing oxidoreductase family. NasA/NapA/NarB subfamily.</text>
</comment>
<evidence type="ECO:0000256" key="13">
    <source>
        <dbReference type="ARBA" id="ARBA00023002"/>
    </source>
</evidence>
<dbReference type="PROSITE" id="PS51669">
    <property type="entry name" value="4FE4S_MOW_BIS_MGD"/>
    <property type="match status" value="1"/>
</dbReference>
<dbReference type="Gene3D" id="3.50.50.60">
    <property type="entry name" value="FAD/NAD(P)-binding domain"/>
    <property type="match status" value="2"/>
</dbReference>
<evidence type="ECO:0000256" key="17">
    <source>
        <dbReference type="ARBA" id="ARBA00052176"/>
    </source>
</evidence>
<keyword evidence="8" id="KW-0479">Metal-binding</keyword>
<evidence type="ECO:0000256" key="9">
    <source>
        <dbReference type="ARBA" id="ARBA00022729"/>
    </source>
</evidence>
<keyword evidence="11" id="KW-0274">FAD</keyword>
<feature type="domain" description="4Fe-4S Mo/W bis-MGD-type" evidence="20">
    <location>
        <begin position="1"/>
        <end position="55"/>
    </location>
</feature>
<evidence type="ECO:0000256" key="1">
    <source>
        <dbReference type="ARBA" id="ARBA00001942"/>
    </source>
</evidence>
<dbReference type="GO" id="GO:0043546">
    <property type="term" value="F:molybdopterin cofactor binding"/>
    <property type="evidence" value="ECO:0007669"/>
    <property type="project" value="InterPro"/>
</dbReference>
<keyword evidence="16" id="KW-0534">Nitrate assimilation</keyword>
<keyword evidence="10" id="KW-0574">Periplasm</keyword>
<evidence type="ECO:0000256" key="4">
    <source>
        <dbReference type="ARBA" id="ARBA00008747"/>
    </source>
</evidence>
<keyword evidence="9" id="KW-0732">Signal</keyword>
<evidence type="ECO:0000313" key="21">
    <source>
        <dbReference type="EMBL" id="ADB41368.1"/>
    </source>
</evidence>
<keyword evidence="13" id="KW-0560">Oxidoreductase</keyword>
<dbReference type="InterPro" id="IPR007419">
    <property type="entry name" value="BFD-like_2Fe2S-bd_dom"/>
</dbReference>
<dbReference type="Gene3D" id="1.10.10.1100">
    <property type="entry name" value="BFD-like [2Fe-2S]-binding domain"/>
    <property type="match status" value="1"/>
</dbReference>
<dbReference type="Pfam" id="PF07992">
    <property type="entry name" value="Pyr_redox_2"/>
    <property type="match status" value="1"/>
</dbReference>
<dbReference type="GO" id="GO:0016020">
    <property type="term" value="C:membrane"/>
    <property type="evidence" value="ECO:0007669"/>
    <property type="project" value="TreeGrafter"/>
</dbReference>
<evidence type="ECO:0000256" key="16">
    <source>
        <dbReference type="ARBA" id="ARBA00023063"/>
    </source>
</evidence>
<dbReference type="Gene3D" id="2.40.40.20">
    <property type="match status" value="1"/>
</dbReference>
<dbReference type="InterPro" id="IPR041854">
    <property type="entry name" value="BFD-like_2Fe2S-bd_dom_sf"/>
</dbReference>
<dbReference type="PANTHER" id="PTHR43105">
    <property type="entry name" value="RESPIRATORY NITRATE REDUCTASE"/>
    <property type="match status" value="1"/>
</dbReference>
<evidence type="ECO:0000256" key="18">
    <source>
        <dbReference type="ARBA" id="ARBA00055000"/>
    </source>
</evidence>
<dbReference type="CDD" id="cd02791">
    <property type="entry name" value="MopB_CT_Nitrate-R-NapA-like"/>
    <property type="match status" value="1"/>
</dbReference>
<reference evidence="21 22" key="1">
    <citation type="journal article" date="2010" name="Stand. Genomic Sci.">
        <title>Complete genome sequence of Spirosoma linguale type strain (1).</title>
        <authorList>
            <person name="Lail K."/>
            <person name="Sikorski J."/>
            <person name="Saunders E."/>
            <person name="Lapidus A."/>
            <person name="Glavina Del Rio T."/>
            <person name="Copeland A."/>
            <person name="Tice H."/>
            <person name="Cheng J.-F."/>
            <person name="Lucas S."/>
            <person name="Nolan M."/>
            <person name="Bruce D."/>
            <person name="Goodwin L."/>
            <person name="Pitluck S."/>
            <person name="Ivanova N."/>
            <person name="Mavromatis K."/>
            <person name="Ovchinnikova G."/>
            <person name="Pati A."/>
            <person name="Chen A."/>
            <person name="Palaniappan K."/>
            <person name="Land M."/>
            <person name="Hauser L."/>
            <person name="Chang Y.-J."/>
            <person name="Jeffries C.D."/>
            <person name="Chain P."/>
            <person name="Brettin T."/>
            <person name="Detter J.C."/>
            <person name="Schuetze A."/>
            <person name="Rohde M."/>
            <person name="Tindall B.J."/>
            <person name="Goeker M."/>
            <person name="Bristow J."/>
            <person name="Eisen J.A."/>
            <person name="Markowitz V."/>
            <person name="Hugenholtz P."/>
            <person name="Kyrpides N.C."/>
            <person name="Klenk H.-P."/>
            <person name="Chen F."/>
        </authorList>
    </citation>
    <scope>NUCLEOTIDE SEQUENCE [LARGE SCALE GENOMIC DNA]</scope>
    <source>
        <strain evidence="22">ATCC 33905 / DSM 74 / LMG 10896 / Claus 1</strain>
    </source>
</reference>
<dbReference type="EMBL" id="CP001769">
    <property type="protein sequence ID" value="ADB41368.1"/>
    <property type="molecule type" value="Genomic_DNA"/>
</dbReference>
<dbReference type="eggNOG" id="COG1251">
    <property type="taxonomic scope" value="Bacteria"/>
</dbReference>
<dbReference type="Pfam" id="PF01568">
    <property type="entry name" value="Molydop_binding"/>
    <property type="match status" value="1"/>
</dbReference>
<organism evidence="21 22">
    <name type="scientific">Spirosoma linguale (strain ATCC 33905 / DSM 74 / LMG 10896 / Claus 1)</name>
    <dbReference type="NCBI Taxonomy" id="504472"/>
    <lineage>
        <taxon>Bacteria</taxon>
        <taxon>Pseudomonadati</taxon>
        <taxon>Bacteroidota</taxon>
        <taxon>Cytophagia</taxon>
        <taxon>Cytophagales</taxon>
        <taxon>Cytophagaceae</taxon>
        <taxon>Spirosoma</taxon>
    </lineage>
</organism>
<dbReference type="InterPro" id="IPR041575">
    <property type="entry name" value="Rubredoxin_C"/>
</dbReference>
<comment type="cofactor">
    <cofactor evidence="3">
        <name>FAD</name>
        <dbReference type="ChEBI" id="CHEBI:57692"/>
    </cofactor>
</comment>
<keyword evidence="15" id="KW-0411">Iron-sulfur</keyword>
<evidence type="ECO:0000313" key="22">
    <source>
        <dbReference type="Proteomes" id="UP000002028"/>
    </source>
</evidence>
<protein>
    <recommendedName>
        <fullName evidence="19">nitrate reductase (cytochrome)</fullName>
        <ecNumber evidence="19">1.9.6.1</ecNumber>
    </recommendedName>
</protein>
<evidence type="ECO:0000256" key="7">
    <source>
        <dbReference type="ARBA" id="ARBA00022630"/>
    </source>
</evidence>
<comment type="cofactor">
    <cofactor evidence="2">
        <name>[4Fe-4S] cluster</name>
        <dbReference type="ChEBI" id="CHEBI:49883"/>
    </cofactor>
</comment>
<dbReference type="RefSeq" id="WP_012929864.1">
    <property type="nucleotide sequence ID" value="NC_013730.1"/>
</dbReference>
<evidence type="ECO:0000256" key="2">
    <source>
        <dbReference type="ARBA" id="ARBA00001966"/>
    </source>
</evidence>
<dbReference type="PROSITE" id="PS00551">
    <property type="entry name" value="MOLYBDOPTERIN_PROK_1"/>
    <property type="match status" value="1"/>
</dbReference>
<evidence type="ECO:0000256" key="12">
    <source>
        <dbReference type="ARBA" id="ARBA00022982"/>
    </source>
</evidence>
<dbReference type="eggNOG" id="COG0243">
    <property type="taxonomic scope" value="Bacteria"/>
</dbReference>
<evidence type="ECO:0000256" key="14">
    <source>
        <dbReference type="ARBA" id="ARBA00023004"/>
    </source>
</evidence>
<gene>
    <name evidence="21" type="ordered locus">Slin_5401</name>
</gene>
<evidence type="ECO:0000256" key="10">
    <source>
        <dbReference type="ARBA" id="ARBA00022764"/>
    </source>
</evidence>
<evidence type="ECO:0000256" key="3">
    <source>
        <dbReference type="ARBA" id="ARBA00001974"/>
    </source>
</evidence>
<dbReference type="Pfam" id="PF04879">
    <property type="entry name" value="Molybdop_Fe4S4"/>
    <property type="match status" value="1"/>
</dbReference>
<dbReference type="PRINTS" id="PR00368">
    <property type="entry name" value="FADPNR"/>
</dbReference>
<dbReference type="Gene3D" id="3.40.228.10">
    <property type="entry name" value="Dimethylsulfoxide Reductase, domain 2"/>
    <property type="match status" value="1"/>
</dbReference>
<evidence type="ECO:0000256" key="8">
    <source>
        <dbReference type="ARBA" id="ARBA00022723"/>
    </source>
</evidence>
<keyword evidence="12" id="KW-0813">Transport</keyword>
<name>D2QF24_SPILD</name>
<dbReference type="Pfam" id="PF00384">
    <property type="entry name" value="Molybdopterin"/>
    <property type="match status" value="1"/>
</dbReference>
<evidence type="ECO:0000256" key="6">
    <source>
        <dbReference type="ARBA" id="ARBA00022505"/>
    </source>
</evidence>
<dbReference type="SMART" id="SM00926">
    <property type="entry name" value="Molybdop_Fe4S4"/>
    <property type="match status" value="1"/>
</dbReference>
<keyword evidence="22" id="KW-1185">Reference proteome</keyword>
<dbReference type="Pfam" id="PF18267">
    <property type="entry name" value="Rubredoxin_C"/>
    <property type="match status" value="1"/>
</dbReference>